<evidence type="ECO:0000256" key="1">
    <source>
        <dbReference type="ARBA" id="ARBA00002297"/>
    </source>
</evidence>
<proteinExistence type="inferred from homology"/>
<dbReference type="GO" id="GO:0001916">
    <property type="term" value="P:positive regulation of T cell mediated cytotoxicity"/>
    <property type="evidence" value="ECO:0007669"/>
    <property type="project" value="TreeGrafter"/>
</dbReference>
<evidence type="ECO:0000313" key="11">
    <source>
        <dbReference type="Proteomes" id="UP000700334"/>
    </source>
</evidence>
<dbReference type="GO" id="GO:0005615">
    <property type="term" value="C:extracellular space"/>
    <property type="evidence" value="ECO:0007669"/>
    <property type="project" value="TreeGrafter"/>
</dbReference>
<dbReference type="EMBL" id="JAGFMF010011529">
    <property type="protein sequence ID" value="KAG8520645.1"/>
    <property type="molecule type" value="Genomic_DNA"/>
</dbReference>
<dbReference type="PANTHER" id="PTHR16675:SF251">
    <property type="entry name" value="HLA CLASS I HISTOCOMPATIBILITY ANTIGEN, C ALPHA CHAIN"/>
    <property type="match status" value="1"/>
</dbReference>
<evidence type="ECO:0000256" key="5">
    <source>
        <dbReference type="ARBA" id="ARBA00022859"/>
    </source>
</evidence>
<feature type="transmembrane region" description="Helical" evidence="8">
    <location>
        <begin position="76"/>
        <end position="101"/>
    </location>
</feature>
<dbReference type="GO" id="GO:0030670">
    <property type="term" value="C:phagocytic vesicle membrane"/>
    <property type="evidence" value="ECO:0007669"/>
    <property type="project" value="UniProtKB-ARBA"/>
</dbReference>
<accession>A0A8J6ANW6</accession>
<dbReference type="PROSITE" id="PS00290">
    <property type="entry name" value="IG_MHC"/>
    <property type="match status" value="1"/>
</dbReference>
<dbReference type="PANTHER" id="PTHR16675">
    <property type="entry name" value="MHC CLASS I-RELATED"/>
    <property type="match status" value="1"/>
</dbReference>
<dbReference type="InterPro" id="IPR003597">
    <property type="entry name" value="Ig_C1-set"/>
</dbReference>
<dbReference type="InterPro" id="IPR036179">
    <property type="entry name" value="Ig-like_dom_sf"/>
</dbReference>
<sequence>MMYGIHLIRLELRDGEDLTQDMELVDTRPWGDGTFQKWAAVVVPSGEEQRYTCRVQHEGLLEPRILSWVPPPQSSIPTAGFIAGLVLLGAVFTVAVVAAFVRWKNKRSCRDGGRGSCPLGTLSLGSSPREKSPYQTRDGDSRFILDFCSDEVATLALHCPVRTL</sequence>
<dbReference type="GO" id="GO:0002486">
    <property type="term" value="P:antigen processing and presentation of endogenous peptide antigen via MHC class I via ER pathway, TAP-independent"/>
    <property type="evidence" value="ECO:0007669"/>
    <property type="project" value="TreeGrafter"/>
</dbReference>
<keyword evidence="8" id="KW-1133">Transmembrane helix</keyword>
<dbReference type="SUPFAM" id="SSF48726">
    <property type="entry name" value="Immunoglobulin"/>
    <property type="match status" value="1"/>
</dbReference>
<dbReference type="Proteomes" id="UP000700334">
    <property type="component" value="Unassembled WGS sequence"/>
</dbReference>
<keyword evidence="11" id="KW-1185">Reference proteome</keyword>
<feature type="domain" description="Immunoglobulin C1-set" evidence="9">
    <location>
        <begin position="8"/>
        <end position="63"/>
    </location>
</feature>
<dbReference type="Gene3D" id="2.60.40.10">
    <property type="entry name" value="Immunoglobulins"/>
    <property type="match status" value="1"/>
</dbReference>
<dbReference type="GO" id="GO:0042605">
    <property type="term" value="F:peptide antigen binding"/>
    <property type="evidence" value="ECO:0007669"/>
    <property type="project" value="TreeGrafter"/>
</dbReference>
<evidence type="ECO:0000256" key="4">
    <source>
        <dbReference type="ARBA" id="ARBA00022451"/>
    </source>
</evidence>
<dbReference type="SMART" id="SM00407">
    <property type="entry name" value="IGc1"/>
    <property type="match status" value="1"/>
</dbReference>
<evidence type="ECO:0000256" key="2">
    <source>
        <dbReference type="ARBA" id="ARBA00004167"/>
    </source>
</evidence>
<evidence type="ECO:0000313" key="10">
    <source>
        <dbReference type="EMBL" id="KAG8520645.1"/>
    </source>
</evidence>
<keyword evidence="5" id="KW-0391">Immunity</keyword>
<dbReference type="GO" id="GO:0098553">
    <property type="term" value="C:lumenal side of endoplasmic reticulum membrane"/>
    <property type="evidence" value="ECO:0007669"/>
    <property type="project" value="UniProtKB-ARBA"/>
</dbReference>
<evidence type="ECO:0000259" key="9">
    <source>
        <dbReference type="SMART" id="SM00407"/>
    </source>
</evidence>
<organism evidence="10 11">
    <name type="scientific">Galemys pyrenaicus</name>
    <name type="common">Iberian desman</name>
    <name type="synonym">Pyrenean desman</name>
    <dbReference type="NCBI Taxonomy" id="202257"/>
    <lineage>
        <taxon>Eukaryota</taxon>
        <taxon>Metazoa</taxon>
        <taxon>Chordata</taxon>
        <taxon>Craniata</taxon>
        <taxon>Vertebrata</taxon>
        <taxon>Euteleostomi</taxon>
        <taxon>Mammalia</taxon>
        <taxon>Eutheria</taxon>
        <taxon>Laurasiatheria</taxon>
        <taxon>Eulipotyphla</taxon>
        <taxon>Talpidae</taxon>
        <taxon>Galemys</taxon>
    </lineage>
</organism>
<keyword evidence="4" id="KW-0490">MHC I</keyword>
<evidence type="ECO:0000256" key="6">
    <source>
        <dbReference type="ARBA" id="ARBA00023136"/>
    </source>
</evidence>
<protein>
    <submittedName>
        <fullName evidence="10">Patr class I histocompatibility antigen, A-126 alpha chain</fullName>
    </submittedName>
</protein>
<evidence type="ECO:0000256" key="8">
    <source>
        <dbReference type="SAM" id="Phobius"/>
    </source>
</evidence>
<keyword evidence="7" id="KW-0325">Glycoprotein</keyword>
<reference evidence="10" key="1">
    <citation type="journal article" date="2021" name="Evol. Appl.">
        <title>The genome of the Pyrenean desman and the effects of bottlenecks and inbreeding on the genomic landscape of an endangered species.</title>
        <authorList>
            <person name="Escoda L."/>
            <person name="Castresana J."/>
        </authorList>
    </citation>
    <scope>NUCLEOTIDE SEQUENCE</scope>
    <source>
        <strain evidence="10">IBE-C5619</strain>
    </source>
</reference>
<dbReference type="InterPro" id="IPR050208">
    <property type="entry name" value="MHC_class-I_related"/>
</dbReference>
<keyword evidence="6 8" id="KW-0472">Membrane</keyword>
<dbReference type="Pfam" id="PF07654">
    <property type="entry name" value="C1-set"/>
    <property type="match status" value="1"/>
</dbReference>
<comment type="caution">
    <text evidence="10">The sequence shown here is derived from an EMBL/GenBank/DDBJ whole genome shotgun (WGS) entry which is preliminary data.</text>
</comment>
<dbReference type="AlphaFoldDB" id="A0A8J6ANW6"/>
<comment type="function">
    <text evidence="1">Involved in the presentation of foreign antigens to the immune system.</text>
</comment>
<dbReference type="InterPro" id="IPR013783">
    <property type="entry name" value="Ig-like_fold"/>
</dbReference>
<dbReference type="GO" id="GO:0002476">
    <property type="term" value="P:antigen processing and presentation of endogenous peptide antigen via MHC class Ib"/>
    <property type="evidence" value="ECO:0007669"/>
    <property type="project" value="TreeGrafter"/>
</dbReference>
<dbReference type="CDD" id="cd07698">
    <property type="entry name" value="IgC1_MHC_I_alpha3"/>
    <property type="match status" value="1"/>
</dbReference>
<dbReference type="GO" id="GO:0009897">
    <property type="term" value="C:external side of plasma membrane"/>
    <property type="evidence" value="ECO:0007669"/>
    <property type="project" value="TreeGrafter"/>
</dbReference>
<dbReference type="GO" id="GO:0005102">
    <property type="term" value="F:signaling receptor binding"/>
    <property type="evidence" value="ECO:0007669"/>
    <property type="project" value="TreeGrafter"/>
</dbReference>
<comment type="similarity">
    <text evidence="3">Belongs to the MHC class I family.</text>
</comment>
<dbReference type="InterPro" id="IPR003006">
    <property type="entry name" value="Ig/MHC_CS"/>
</dbReference>
<dbReference type="GO" id="GO:0042612">
    <property type="term" value="C:MHC class I protein complex"/>
    <property type="evidence" value="ECO:0007669"/>
    <property type="project" value="UniProtKB-KW"/>
</dbReference>
<gene>
    <name evidence="10" type="ORF">J0S82_000364</name>
</gene>
<name>A0A8J6ANW6_GALPY</name>
<comment type="subcellular location">
    <subcellularLocation>
        <location evidence="2">Membrane</location>
        <topology evidence="2">Single-pass membrane protein</topology>
    </subcellularLocation>
</comment>
<dbReference type="GO" id="GO:0006955">
    <property type="term" value="P:immune response"/>
    <property type="evidence" value="ECO:0007669"/>
    <property type="project" value="TreeGrafter"/>
</dbReference>
<keyword evidence="8" id="KW-0812">Transmembrane</keyword>
<dbReference type="OrthoDB" id="8929156at2759"/>
<evidence type="ECO:0000256" key="3">
    <source>
        <dbReference type="ARBA" id="ARBA00006909"/>
    </source>
</evidence>
<evidence type="ECO:0000256" key="7">
    <source>
        <dbReference type="ARBA" id="ARBA00023180"/>
    </source>
</evidence>